<feature type="region of interest" description="Disordered" evidence="9">
    <location>
        <begin position="409"/>
        <end position="434"/>
    </location>
</feature>
<dbReference type="Pfam" id="PF13499">
    <property type="entry name" value="EF-hand_7"/>
    <property type="match status" value="2"/>
</dbReference>
<dbReference type="PANTHER" id="PTHR10516">
    <property type="entry name" value="PEPTIDYL-PROLYL CIS-TRANS ISOMERASE"/>
    <property type="match status" value="1"/>
</dbReference>
<evidence type="ECO:0000313" key="13">
    <source>
        <dbReference type="EnsemblProtists" id="PYU1_T014768"/>
    </source>
</evidence>
<feature type="domain" description="EF-hand" evidence="12">
    <location>
        <begin position="234"/>
        <end position="269"/>
    </location>
</feature>
<dbReference type="Pfam" id="PF00254">
    <property type="entry name" value="FKBP_C"/>
    <property type="match status" value="1"/>
</dbReference>
<dbReference type="eggNOG" id="KOG0027">
    <property type="taxonomic scope" value="Eukaryota"/>
</dbReference>
<dbReference type="EC" id="5.2.1.8" evidence="3 8"/>
<dbReference type="SMART" id="SM00054">
    <property type="entry name" value="EFh"/>
    <property type="match status" value="4"/>
</dbReference>
<reference evidence="13" key="3">
    <citation type="submission" date="2015-02" db="UniProtKB">
        <authorList>
            <consortium name="EnsemblProtists"/>
        </authorList>
    </citation>
    <scope>IDENTIFICATION</scope>
    <source>
        <strain evidence="13">DAOM BR144</strain>
    </source>
</reference>
<evidence type="ECO:0000256" key="9">
    <source>
        <dbReference type="SAM" id="MobiDB-lite"/>
    </source>
</evidence>
<feature type="region of interest" description="Disordered" evidence="9">
    <location>
        <begin position="140"/>
        <end position="192"/>
    </location>
</feature>
<dbReference type="InterPro" id="IPR001202">
    <property type="entry name" value="WW_dom"/>
</dbReference>
<dbReference type="SMART" id="SM00456">
    <property type="entry name" value="WW"/>
    <property type="match status" value="1"/>
</dbReference>
<dbReference type="Gene3D" id="2.20.70.10">
    <property type="match status" value="1"/>
</dbReference>
<dbReference type="OMA" id="YARVHYV"/>
<keyword evidence="6 8" id="KW-0697">Rotamase</keyword>
<sequence>MSSSDPLASSSPELLRSRRESRTATDIPSVPSSAPVEPIEDNGGLDDVRVAAALKIQRLFRCRHARKHLYTLLATVFEKFYDEDSGLYYYYNKKTGETTWEKPKVLKQHEDIALSSIYGEAGGNADSDFALEEDETKLVDVEEQQPNSDHLQPETVGEDGEGEESDDDDDAEADEGDEGEGENQNNSDGKDALGFTAKERELVRQQFDYYDADHSGSISAPELLKLLTSLGEQLTLKNVQDMIKEVDKNANGEVEFEEFLMILKKQKGRNQYAASLELAILFGPKELDNLKRQFIKLDLDGSGSIDEHEIQVLIKKLGKKVEEYDLKAMLLEVDEDGSGAIGFNEFLKIIANMMKDNGGLKRSGFAALLDLGIAQGLLNELGDVVKLSQAKLYEWWNANMIAEQKRLEAKRERHRKQEEERRRQQEKDEAAYREHQTKLDAVEAARRAPIDGLVHEILFAGDDLNFPNIGQYARVHYVGMFEKTGKIFENTRKRGGALEFCVGVGHIIKGFDLVLQRMSIGETAKVTMAPMLAYGVKGRPPRIPPNATLVFKIELISIKEKLNFARDGFGDDDDD</sequence>
<evidence type="ECO:0000256" key="2">
    <source>
        <dbReference type="ARBA" id="ARBA00005253"/>
    </source>
</evidence>
<evidence type="ECO:0000256" key="5">
    <source>
        <dbReference type="ARBA" id="ARBA00022837"/>
    </source>
</evidence>
<feature type="domain" description="EF-hand" evidence="12">
    <location>
        <begin position="321"/>
        <end position="356"/>
    </location>
</feature>
<feature type="domain" description="WW" evidence="10">
    <location>
        <begin position="71"/>
        <end position="105"/>
    </location>
</feature>
<keyword evidence="4" id="KW-0677">Repeat</keyword>
<feature type="compositionally biased region" description="Acidic residues" evidence="9">
    <location>
        <begin position="156"/>
        <end position="181"/>
    </location>
</feature>
<evidence type="ECO:0000259" key="11">
    <source>
        <dbReference type="PROSITE" id="PS50059"/>
    </source>
</evidence>
<dbReference type="InParanoid" id="K3XC19"/>
<dbReference type="Pfam" id="PF00397">
    <property type="entry name" value="WW"/>
    <property type="match status" value="1"/>
</dbReference>
<accession>K3XC19</accession>
<dbReference type="Proteomes" id="UP000019132">
    <property type="component" value="Unassembled WGS sequence"/>
</dbReference>
<dbReference type="InterPro" id="IPR011992">
    <property type="entry name" value="EF-hand-dom_pair"/>
</dbReference>
<dbReference type="PROSITE" id="PS00018">
    <property type="entry name" value="EF_HAND_1"/>
    <property type="match status" value="4"/>
</dbReference>
<dbReference type="eggNOG" id="KOG0543">
    <property type="taxonomic scope" value="Eukaryota"/>
</dbReference>
<dbReference type="EMBL" id="ADOS01001599">
    <property type="status" value="NOT_ANNOTATED_CDS"/>
    <property type="molecule type" value="Genomic_DNA"/>
</dbReference>
<dbReference type="InterPro" id="IPR036020">
    <property type="entry name" value="WW_dom_sf"/>
</dbReference>
<dbReference type="GO" id="GO:0005783">
    <property type="term" value="C:endoplasmic reticulum"/>
    <property type="evidence" value="ECO:0007669"/>
    <property type="project" value="UniProtKB-ARBA"/>
</dbReference>
<name>K3XC19_GLOUD</name>
<feature type="domain" description="PPIase FKBP-type" evidence="11">
    <location>
        <begin position="470"/>
        <end position="559"/>
    </location>
</feature>
<dbReference type="EnsemblProtists" id="PYU1_T014768">
    <property type="protein sequence ID" value="PYU1_T014768"/>
    <property type="gene ID" value="PYU1_G014737"/>
</dbReference>
<keyword evidence="7 8" id="KW-0413">Isomerase</keyword>
<evidence type="ECO:0000259" key="12">
    <source>
        <dbReference type="PROSITE" id="PS50222"/>
    </source>
</evidence>
<evidence type="ECO:0000256" key="8">
    <source>
        <dbReference type="PROSITE-ProRule" id="PRU00277"/>
    </source>
</evidence>
<dbReference type="CDD" id="cd00201">
    <property type="entry name" value="WW"/>
    <property type="match status" value="1"/>
</dbReference>
<dbReference type="VEuPathDB" id="FungiDB:PYU1_G014737"/>
<dbReference type="Gene3D" id="1.10.238.10">
    <property type="entry name" value="EF-hand"/>
    <property type="match status" value="2"/>
</dbReference>
<feature type="domain" description="EF-hand" evidence="12">
    <location>
        <begin position="198"/>
        <end position="233"/>
    </location>
</feature>
<dbReference type="PANTHER" id="PTHR10516:SF443">
    <property type="entry name" value="FK506-BINDING PROTEIN 59-RELATED"/>
    <property type="match status" value="1"/>
</dbReference>
<dbReference type="HOGENOM" id="CLU_024362_0_0_1"/>
<evidence type="ECO:0000313" key="14">
    <source>
        <dbReference type="Proteomes" id="UP000019132"/>
    </source>
</evidence>
<dbReference type="PROSITE" id="PS50020">
    <property type="entry name" value="WW_DOMAIN_2"/>
    <property type="match status" value="1"/>
</dbReference>
<dbReference type="AlphaFoldDB" id="K3XC19"/>
<feature type="domain" description="EF-hand" evidence="12">
    <location>
        <begin position="285"/>
        <end position="320"/>
    </location>
</feature>
<dbReference type="GO" id="GO:0005509">
    <property type="term" value="F:calcium ion binding"/>
    <property type="evidence" value="ECO:0007669"/>
    <property type="project" value="InterPro"/>
</dbReference>
<comment type="catalytic activity">
    <reaction evidence="1 8">
        <text>[protein]-peptidylproline (omega=180) = [protein]-peptidylproline (omega=0)</text>
        <dbReference type="Rhea" id="RHEA:16237"/>
        <dbReference type="Rhea" id="RHEA-COMP:10747"/>
        <dbReference type="Rhea" id="RHEA-COMP:10748"/>
        <dbReference type="ChEBI" id="CHEBI:83833"/>
        <dbReference type="ChEBI" id="CHEBI:83834"/>
        <dbReference type="EC" id="5.2.1.8"/>
    </reaction>
</comment>
<proteinExistence type="inferred from homology"/>
<evidence type="ECO:0000259" key="10">
    <source>
        <dbReference type="PROSITE" id="PS50020"/>
    </source>
</evidence>
<dbReference type="PROSITE" id="PS50059">
    <property type="entry name" value="FKBP_PPIASE"/>
    <property type="match status" value="1"/>
</dbReference>
<dbReference type="InterPro" id="IPR002048">
    <property type="entry name" value="EF_hand_dom"/>
</dbReference>
<comment type="similarity">
    <text evidence="2">Belongs to the centrin family.</text>
</comment>
<evidence type="ECO:0000256" key="4">
    <source>
        <dbReference type="ARBA" id="ARBA00022737"/>
    </source>
</evidence>
<dbReference type="PROSITE" id="PS50096">
    <property type="entry name" value="IQ"/>
    <property type="match status" value="1"/>
</dbReference>
<keyword evidence="5" id="KW-0106">Calcium</keyword>
<dbReference type="PROSITE" id="PS50222">
    <property type="entry name" value="EF_HAND_2"/>
    <property type="match status" value="4"/>
</dbReference>
<evidence type="ECO:0000256" key="3">
    <source>
        <dbReference type="ARBA" id="ARBA00013194"/>
    </source>
</evidence>
<feature type="region of interest" description="Disordered" evidence="9">
    <location>
        <begin position="1"/>
        <end position="42"/>
    </location>
</feature>
<dbReference type="InterPro" id="IPR050689">
    <property type="entry name" value="FKBP-type_PPIase"/>
</dbReference>
<dbReference type="GO" id="GO:0003755">
    <property type="term" value="F:peptidyl-prolyl cis-trans isomerase activity"/>
    <property type="evidence" value="ECO:0007669"/>
    <property type="project" value="UniProtKB-KW"/>
</dbReference>
<keyword evidence="14" id="KW-1185">Reference proteome</keyword>
<organism evidence="13 14">
    <name type="scientific">Globisporangium ultimum (strain ATCC 200006 / CBS 805.95 / DAOM BR144)</name>
    <name type="common">Pythium ultimum</name>
    <dbReference type="NCBI Taxonomy" id="431595"/>
    <lineage>
        <taxon>Eukaryota</taxon>
        <taxon>Sar</taxon>
        <taxon>Stramenopiles</taxon>
        <taxon>Oomycota</taxon>
        <taxon>Peronosporomycetes</taxon>
        <taxon>Pythiales</taxon>
        <taxon>Pythiaceae</taxon>
        <taxon>Globisporangium</taxon>
    </lineage>
</organism>
<dbReference type="FunFam" id="1.10.238.10:FF:000178">
    <property type="entry name" value="Calmodulin-2 A"/>
    <property type="match status" value="1"/>
</dbReference>
<evidence type="ECO:0000256" key="7">
    <source>
        <dbReference type="ARBA" id="ARBA00023235"/>
    </source>
</evidence>
<dbReference type="SUPFAM" id="SSF54534">
    <property type="entry name" value="FKBP-like"/>
    <property type="match status" value="1"/>
</dbReference>
<feature type="compositionally biased region" description="Low complexity" evidence="9">
    <location>
        <begin position="1"/>
        <end position="14"/>
    </location>
</feature>
<dbReference type="FunFam" id="1.10.238.10:FF:000003">
    <property type="entry name" value="Calmodulin A"/>
    <property type="match status" value="1"/>
</dbReference>
<evidence type="ECO:0000256" key="1">
    <source>
        <dbReference type="ARBA" id="ARBA00000971"/>
    </source>
</evidence>
<dbReference type="SUPFAM" id="SSF47473">
    <property type="entry name" value="EF-hand"/>
    <property type="match status" value="1"/>
</dbReference>
<dbReference type="InterPro" id="IPR046357">
    <property type="entry name" value="PPIase_dom_sf"/>
</dbReference>
<protein>
    <recommendedName>
        <fullName evidence="3 8">peptidylprolyl isomerase</fullName>
        <ecNumber evidence="3 8">5.2.1.8</ecNumber>
    </recommendedName>
</protein>
<evidence type="ECO:0000256" key="6">
    <source>
        <dbReference type="ARBA" id="ARBA00023110"/>
    </source>
</evidence>
<reference evidence="14" key="1">
    <citation type="journal article" date="2010" name="Genome Biol.">
        <title>Genome sequence of the necrotrophic plant pathogen Pythium ultimum reveals original pathogenicity mechanisms and effector repertoire.</title>
        <authorList>
            <person name="Levesque C.A."/>
            <person name="Brouwer H."/>
            <person name="Cano L."/>
            <person name="Hamilton J.P."/>
            <person name="Holt C."/>
            <person name="Huitema E."/>
            <person name="Raffaele S."/>
            <person name="Robideau G.P."/>
            <person name="Thines M."/>
            <person name="Win J."/>
            <person name="Zerillo M.M."/>
            <person name="Beakes G.W."/>
            <person name="Boore J.L."/>
            <person name="Busam D."/>
            <person name="Dumas B."/>
            <person name="Ferriera S."/>
            <person name="Fuerstenberg S.I."/>
            <person name="Gachon C.M."/>
            <person name="Gaulin E."/>
            <person name="Govers F."/>
            <person name="Grenville-Briggs L."/>
            <person name="Horner N."/>
            <person name="Hostetler J."/>
            <person name="Jiang R.H."/>
            <person name="Johnson J."/>
            <person name="Krajaejun T."/>
            <person name="Lin H."/>
            <person name="Meijer H.J."/>
            <person name="Moore B."/>
            <person name="Morris P."/>
            <person name="Phuntmart V."/>
            <person name="Puiu D."/>
            <person name="Shetty J."/>
            <person name="Stajich J.E."/>
            <person name="Tripathy S."/>
            <person name="Wawra S."/>
            <person name="van West P."/>
            <person name="Whitty B.R."/>
            <person name="Coutinho P.M."/>
            <person name="Henrissat B."/>
            <person name="Martin F."/>
            <person name="Thomas P.D."/>
            <person name="Tyler B.M."/>
            <person name="De Vries R.P."/>
            <person name="Kamoun S."/>
            <person name="Yandell M."/>
            <person name="Tisserat N."/>
            <person name="Buell C.R."/>
        </authorList>
    </citation>
    <scope>NUCLEOTIDE SEQUENCE</scope>
    <source>
        <strain evidence="14">DAOM:BR144</strain>
    </source>
</reference>
<reference evidence="14" key="2">
    <citation type="submission" date="2010-04" db="EMBL/GenBank/DDBJ databases">
        <authorList>
            <person name="Buell R."/>
            <person name="Hamilton J."/>
            <person name="Hostetler J."/>
        </authorList>
    </citation>
    <scope>NUCLEOTIDE SEQUENCE [LARGE SCALE GENOMIC DNA]</scope>
    <source>
        <strain evidence="14">DAOM:BR144</strain>
    </source>
</reference>
<dbReference type="Gene3D" id="3.10.50.40">
    <property type="match status" value="1"/>
</dbReference>
<dbReference type="InterPro" id="IPR001179">
    <property type="entry name" value="PPIase_FKBP_dom"/>
</dbReference>
<dbReference type="SUPFAM" id="SSF51045">
    <property type="entry name" value="WW domain"/>
    <property type="match status" value="1"/>
</dbReference>
<dbReference type="STRING" id="431595.K3XC19"/>
<dbReference type="InterPro" id="IPR018247">
    <property type="entry name" value="EF_Hand_1_Ca_BS"/>
</dbReference>